<organism evidence="1 2">
    <name type="scientific">Protopolystoma xenopodis</name>
    <dbReference type="NCBI Taxonomy" id="117903"/>
    <lineage>
        <taxon>Eukaryota</taxon>
        <taxon>Metazoa</taxon>
        <taxon>Spiralia</taxon>
        <taxon>Lophotrochozoa</taxon>
        <taxon>Platyhelminthes</taxon>
        <taxon>Monogenea</taxon>
        <taxon>Polyopisthocotylea</taxon>
        <taxon>Polystomatidea</taxon>
        <taxon>Polystomatidae</taxon>
        <taxon>Protopolystoma</taxon>
    </lineage>
</organism>
<evidence type="ECO:0000313" key="1">
    <source>
        <dbReference type="EMBL" id="VEL06868.1"/>
    </source>
</evidence>
<sequence length="556" mass="58567">MSNSSDQSFGSQAFHLVTRANPVFELNSPPASFFEAHGGGWAAGLSRRHTRDPGLDLSSWPVSTTRLPAEIGSTGPVSSMGLGYLGDLAPQDGLAGLSAACLYSRSTGLIEPVGKFGVAMLPVGHDQQQLDGLAQHRQPHHHQQTLRRCLSLLADQPVPISLAQASQPAALPEVGGSLTMLPSSFVWPPSASGSRDLLRPSPQIPAHLLCYWQQRQLQPPLQQGHYDAQQKPHFLSSPSVGVGQPAPLTLGQYLTAGLTGHLRLPGVWQQQSVAMPTALPLNSANIHHPLRLTSLPASTLAVDGGETCVLGADDHLLTSPSCLSLNAGPPSVCAELLCAENQAGDDAYDLPVSPLLSEVAGIVGPNNQVATLSRPTPIQKPGALASPAPVCQDSVARSDCPHSPDRQIGSILTGHKEGLAADSNLFPASLGFLQQSQVGSSVDGFWAVTATTASPATRDSGFTESPFISLVFSTAAGLVGSSEPTAPLFSVPCGPFFKDTSTLSKQPRLEVVNGHVDDLVRHLLACALLLVGPFIFKTFRMDIRDLHHRLVNTQPL</sequence>
<reference evidence="1" key="1">
    <citation type="submission" date="2018-11" db="EMBL/GenBank/DDBJ databases">
        <authorList>
            <consortium name="Pathogen Informatics"/>
        </authorList>
    </citation>
    <scope>NUCLEOTIDE SEQUENCE</scope>
</reference>
<proteinExistence type="predicted"/>
<evidence type="ECO:0000313" key="2">
    <source>
        <dbReference type="Proteomes" id="UP000784294"/>
    </source>
</evidence>
<keyword evidence="2" id="KW-1185">Reference proteome</keyword>
<name>A0A3S5AWH8_9PLAT</name>
<comment type="caution">
    <text evidence="1">The sequence shown here is derived from an EMBL/GenBank/DDBJ whole genome shotgun (WGS) entry which is preliminary data.</text>
</comment>
<gene>
    <name evidence="1" type="ORF">PXEA_LOCUS308</name>
</gene>
<dbReference type="AlphaFoldDB" id="A0A3S5AWH8"/>
<dbReference type="Proteomes" id="UP000784294">
    <property type="component" value="Unassembled WGS sequence"/>
</dbReference>
<accession>A0A3S5AWH8</accession>
<protein>
    <submittedName>
        <fullName evidence="1">Uncharacterized protein</fullName>
    </submittedName>
</protein>
<dbReference type="EMBL" id="CAAALY010000542">
    <property type="protein sequence ID" value="VEL06868.1"/>
    <property type="molecule type" value="Genomic_DNA"/>
</dbReference>